<protein>
    <submittedName>
        <fullName evidence="2">Uncharacterized protein</fullName>
    </submittedName>
</protein>
<feature type="compositionally biased region" description="Low complexity" evidence="1">
    <location>
        <begin position="18"/>
        <end position="36"/>
    </location>
</feature>
<organism evidence="2 3">
    <name type="scientific">Stylosanthes scabra</name>
    <dbReference type="NCBI Taxonomy" id="79078"/>
    <lineage>
        <taxon>Eukaryota</taxon>
        <taxon>Viridiplantae</taxon>
        <taxon>Streptophyta</taxon>
        <taxon>Embryophyta</taxon>
        <taxon>Tracheophyta</taxon>
        <taxon>Spermatophyta</taxon>
        <taxon>Magnoliopsida</taxon>
        <taxon>eudicotyledons</taxon>
        <taxon>Gunneridae</taxon>
        <taxon>Pentapetalae</taxon>
        <taxon>rosids</taxon>
        <taxon>fabids</taxon>
        <taxon>Fabales</taxon>
        <taxon>Fabaceae</taxon>
        <taxon>Papilionoideae</taxon>
        <taxon>50 kb inversion clade</taxon>
        <taxon>dalbergioids sensu lato</taxon>
        <taxon>Dalbergieae</taxon>
        <taxon>Pterocarpus clade</taxon>
        <taxon>Stylosanthes</taxon>
    </lineage>
</organism>
<feature type="compositionally biased region" description="Polar residues" evidence="1">
    <location>
        <begin position="8"/>
        <end position="17"/>
    </location>
</feature>
<evidence type="ECO:0000313" key="2">
    <source>
        <dbReference type="EMBL" id="MED6222880.1"/>
    </source>
</evidence>
<reference evidence="2 3" key="1">
    <citation type="journal article" date="2023" name="Plants (Basel)">
        <title>Bridging the Gap: Combining Genomics and Transcriptomics Approaches to Understand Stylosanthes scabra, an Orphan Legume from the Brazilian Caatinga.</title>
        <authorList>
            <person name="Ferreira-Neto J.R.C."/>
            <person name="da Silva M.D."/>
            <person name="Binneck E."/>
            <person name="de Melo N.F."/>
            <person name="da Silva R.H."/>
            <person name="de Melo A.L.T.M."/>
            <person name="Pandolfi V."/>
            <person name="Bustamante F.O."/>
            <person name="Brasileiro-Vidal A.C."/>
            <person name="Benko-Iseppon A.M."/>
        </authorList>
    </citation>
    <scope>NUCLEOTIDE SEQUENCE [LARGE SCALE GENOMIC DNA]</scope>
    <source>
        <tissue evidence="2">Leaves</tissue>
    </source>
</reference>
<feature type="region of interest" description="Disordered" evidence="1">
    <location>
        <begin position="1"/>
        <end position="49"/>
    </location>
</feature>
<keyword evidence="3" id="KW-1185">Reference proteome</keyword>
<accession>A0ABU6ZLR0</accession>
<comment type="caution">
    <text evidence="2">The sequence shown here is derived from an EMBL/GenBank/DDBJ whole genome shotgun (WGS) entry which is preliminary data.</text>
</comment>
<proteinExistence type="predicted"/>
<dbReference type="Proteomes" id="UP001341840">
    <property type="component" value="Unassembled WGS sequence"/>
</dbReference>
<sequence length="125" mass="13705">MEIPPPSQNQDNSTFTYQSTNASSSTSTQQNNTRAQTPPPPPPSFHNPTALMAVPASVADSSWYPDTGASHHITPDASNLLTSSDYTGQDQVQIGNGTVHKKWFCYKAIGMEEFTDSLKLRFQKE</sequence>
<gene>
    <name evidence="2" type="ORF">PIB30_118892</name>
</gene>
<evidence type="ECO:0000313" key="3">
    <source>
        <dbReference type="Proteomes" id="UP001341840"/>
    </source>
</evidence>
<name>A0ABU6ZLR0_9FABA</name>
<dbReference type="EMBL" id="JASCZI010272602">
    <property type="protein sequence ID" value="MED6222880.1"/>
    <property type="molecule type" value="Genomic_DNA"/>
</dbReference>
<evidence type="ECO:0000256" key="1">
    <source>
        <dbReference type="SAM" id="MobiDB-lite"/>
    </source>
</evidence>